<reference evidence="5" key="1">
    <citation type="submission" date="2014-06" db="EMBL/GenBank/DDBJ databases">
        <title>Molecular and ecological studies on carbamate pesticide degrading bacteria isolated from agricultural soils.</title>
        <authorList>
            <person name="Kim D.-U."/>
            <person name="Ka J.-O."/>
        </authorList>
    </citation>
    <scope>NUCLEOTIDE SEQUENCE</scope>
    <source>
        <strain evidence="5">JE1</strain>
        <plasmid evidence="5">pJE1</plasmid>
    </source>
</reference>
<dbReference type="GO" id="GO:0004419">
    <property type="term" value="F:hydroxymethylglutaryl-CoA lyase activity"/>
    <property type="evidence" value="ECO:0007669"/>
    <property type="project" value="UniProtKB-EC"/>
</dbReference>
<dbReference type="GO" id="GO:0006107">
    <property type="term" value="P:oxaloacetate metabolic process"/>
    <property type="evidence" value="ECO:0007669"/>
    <property type="project" value="TreeGrafter"/>
</dbReference>
<dbReference type="GO" id="GO:0000287">
    <property type="term" value="F:magnesium ion binding"/>
    <property type="evidence" value="ECO:0007669"/>
    <property type="project" value="TreeGrafter"/>
</dbReference>
<dbReference type="EMBL" id="KM017071">
    <property type="protein sequence ID" value="AJW29534.1"/>
    <property type="molecule type" value="Genomic_DNA"/>
</dbReference>
<evidence type="ECO:0000256" key="2">
    <source>
        <dbReference type="ARBA" id="ARBA00022723"/>
    </source>
</evidence>
<dbReference type="InterPro" id="IPR005000">
    <property type="entry name" value="Aldolase/citrate-lyase_domain"/>
</dbReference>
<evidence type="ECO:0000259" key="4">
    <source>
        <dbReference type="Pfam" id="PF03328"/>
    </source>
</evidence>
<dbReference type="InterPro" id="IPR015813">
    <property type="entry name" value="Pyrv/PenolPyrv_kinase-like_dom"/>
</dbReference>
<feature type="domain" description="HpcH/HpaI aldolase/citrate lyase" evidence="4">
    <location>
        <begin position="4"/>
        <end position="105"/>
    </location>
</feature>
<proteinExistence type="predicted"/>
<keyword evidence="5" id="KW-0614">Plasmid</keyword>
<keyword evidence="5" id="KW-0456">Lyase</keyword>
<dbReference type="InterPro" id="IPR040442">
    <property type="entry name" value="Pyrv_kinase-like_dom_sf"/>
</dbReference>
<dbReference type="Pfam" id="PF03328">
    <property type="entry name" value="HpcH_HpaI"/>
    <property type="match status" value="1"/>
</dbReference>
<evidence type="ECO:0000256" key="1">
    <source>
        <dbReference type="ARBA" id="ARBA00001946"/>
    </source>
</evidence>
<keyword evidence="2" id="KW-0479">Metal-binding</keyword>
<dbReference type="PANTHER" id="PTHR32308">
    <property type="entry name" value="LYASE BETA SUBUNIT, PUTATIVE (AFU_ORTHOLOGUE AFUA_4G13030)-RELATED"/>
    <property type="match status" value="1"/>
</dbReference>
<dbReference type="PANTHER" id="PTHR32308:SF0">
    <property type="entry name" value="HPCH_HPAI ALDOLASE_CITRATE LYASE DOMAIN-CONTAINING PROTEIN"/>
    <property type="match status" value="1"/>
</dbReference>
<keyword evidence="3" id="KW-0460">Magnesium</keyword>
<sequence>MNQRSLLFVPGDCPDRMVKALGLGADALILDLEDAVAPTRKAAAREAVGALLKEPRDHGVLLFVRINPIDSEHCRDDLALISAHRPDGLVLPKAEGARSIRSLIEHLPGPPPILPVATETPAAIFQLGSFDEGRRSSLRLDLGG</sequence>
<protein>
    <submittedName>
        <fullName evidence="5">Hydroxymethylglutaryl-CoA lyase</fullName>
        <ecNumber evidence="5">4.1.3.4</ecNumber>
    </submittedName>
</protein>
<accession>A0A0D4ZZF1</accession>
<evidence type="ECO:0000313" key="5">
    <source>
        <dbReference type="EMBL" id="AJW29534.1"/>
    </source>
</evidence>
<geneLocation type="plasmid" evidence="5">
    <name>pJE1</name>
</geneLocation>
<dbReference type="EC" id="4.1.3.4" evidence="5"/>
<dbReference type="AlphaFoldDB" id="A0A0D4ZZF1"/>
<gene>
    <name evidence="5" type="ORF">pJE1_112</name>
</gene>
<comment type="cofactor">
    <cofactor evidence="1">
        <name>Mg(2+)</name>
        <dbReference type="ChEBI" id="CHEBI:18420"/>
    </cofactor>
</comment>
<evidence type="ECO:0000256" key="3">
    <source>
        <dbReference type="ARBA" id="ARBA00022842"/>
    </source>
</evidence>
<name>A0A0D4ZZF1_9SPHN</name>
<organism evidence="5">
    <name type="scientific">Sphingomonas sp. JE1</name>
    <dbReference type="NCBI Taxonomy" id="1628059"/>
    <lineage>
        <taxon>Bacteria</taxon>
        <taxon>Pseudomonadati</taxon>
        <taxon>Pseudomonadota</taxon>
        <taxon>Alphaproteobacteria</taxon>
        <taxon>Sphingomonadales</taxon>
        <taxon>Sphingomonadaceae</taxon>
        <taxon>Sphingomonas</taxon>
    </lineage>
</organism>
<dbReference type="SUPFAM" id="SSF51621">
    <property type="entry name" value="Phosphoenolpyruvate/pyruvate domain"/>
    <property type="match status" value="1"/>
</dbReference>
<dbReference type="Gene3D" id="3.20.20.60">
    <property type="entry name" value="Phosphoenolpyruvate-binding domains"/>
    <property type="match status" value="1"/>
</dbReference>